<proteinExistence type="predicted"/>
<dbReference type="InterPro" id="IPR029063">
    <property type="entry name" value="SAM-dependent_MTases_sf"/>
</dbReference>
<comment type="caution">
    <text evidence="1">The sequence shown here is derived from an EMBL/GenBank/DDBJ whole genome shotgun (WGS) entry which is preliminary data.</text>
</comment>
<dbReference type="RefSeq" id="WP_234860426.1">
    <property type="nucleotide sequence ID" value="NZ_JAKEVZ010000002.1"/>
</dbReference>
<dbReference type="EMBL" id="JAKEVZ010000002">
    <property type="protein sequence ID" value="MCF1750318.1"/>
    <property type="molecule type" value="Genomic_DNA"/>
</dbReference>
<keyword evidence="1" id="KW-0808">Transferase</keyword>
<sequence>MKKADQFLREKVLPIFKNRLSEKELRRIKNFGKRLLTFHKTSDLTFLAQIYGTDKWGEHWYTPHYEFHFQKLRKKRINLLEIGVGGYDKPYSGGSSLRMWKRYFSKANIFSFDIYDKSPHQESRIKIFQGSQVDSEFLDAVCNEIGNLDIIIDDGSHLNEHVLFTFHYLFPKLKSGGIYVVEDTQTSYWEHYGGQVEERNNQGTIMGYFKSLVDGLNHVEFKNKRYEPTYYDLNIISIHFYHNLIFIYKGDNQETSNLNRKSS</sequence>
<evidence type="ECO:0000313" key="2">
    <source>
        <dbReference type="Proteomes" id="UP001201449"/>
    </source>
</evidence>
<dbReference type="SUPFAM" id="SSF53335">
    <property type="entry name" value="S-adenosyl-L-methionine-dependent methyltransferases"/>
    <property type="match status" value="1"/>
</dbReference>
<gene>
    <name evidence="1" type="ORF">L0U89_04475</name>
</gene>
<dbReference type="GO" id="GO:0008168">
    <property type="term" value="F:methyltransferase activity"/>
    <property type="evidence" value="ECO:0007669"/>
    <property type="project" value="UniProtKB-KW"/>
</dbReference>
<dbReference type="Proteomes" id="UP001201449">
    <property type="component" value="Unassembled WGS sequence"/>
</dbReference>
<evidence type="ECO:0000313" key="1">
    <source>
        <dbReference type="EMBL" id="MCF1750318.1"/>
    </source>
</evidence>
<name>A0ABS9BQJ1_9BACT</name>
<reference evidence="1 2" key="1">
    <citation type="submission" date="2022-01" db="EMBL/GenBank/DDBJ databases">
        <title>Mariniradius saccharolyticus sp. nov., isolated from sediment of a river.</title>
        <authorList>
            <person name="Liu H."/>
        </authorList>
    </citation>
    <scope>NUCLEOTIDE SEQUENCE [LARGE SCALE GENOMIC DNA]</scope>
    <source>
        <strain evidence="1 2">RY-2</strain>
    </source>
</reference>
<organism evidence="1 2">
    <name type="scientific">Mariniradius sediminis</name>
    <dbReference type="NCBI Taxonomy" id="2909237"/>
    <lineage>
        <taxon>Bacteria</taxon>
        <taxon>Pseudomonadati</taxon>
        <taxon>Bacteroidota</taxon>
        <taxon>Cytophagia</taxon>
        <taxon>Cytophagales</taxon>
        <taxon>Cyclobacteriaceae</taxon>
        <taxon>Mariniradius</taxon>
    </lineage>
</organism>
<dbReference type="GO" id="GO:0032259">
    <property type="term" value="P:methylation"/>
    <property type="evidence" value="ECO:0007669"/>
    <property type="project" value="UniProtKB-KW"/>
</dbReference>
<dbReference type="Gene3D" id="3.40.50.150">
    <property type="entry name" value="Vaccinia Virus protein VP39"/>
    <property type="match status" value="1"/>
</dbReference>
<protein>
    <submittedName>
        <fullName evidence="1">Class I SAM-dependent methyltransferase</fullName>
    </submittedName>
</protein>
<accession>A0ABS9BQJ1</accession>
<keyword evidence="2" id="KW-1185">Reference proteome</keyword>
<keyword evidence="1" id="KW-0489">Methyltransferase</keyword>